<evidence type="ECO:0000259" key="2">
    <source>
        <dbReference type="Pfam" id="PF23664"/>
    </source>
</evidence>
<evidence type="ECO:0000313" key="7">
    <source>
        <dbReference type="EMBL" id="KLT41248.1"/>
    </source>
</evidence>
<dbReference type="GO" id="GO:0006606">
    <property type="term" value="P:protein import into nucleus"/>
    <property type="evidence" value="ECO:0007669"/>
    <property type="project" value="TreeGrafter"/>
</dbReference>
<dbReference type="Pfam" id="PF24527">
    <property type="entry name" value="Ig-like_Pom152_9"/>
    <property type="match status" value="1"/>
</dbReference>
<dbReference type="Pfam" id="PF23664">
    <property type="entry name" value="Ig_Pom152"/>
    <property type="match status" value="2"/>
</dbReference>
<evidence type="ECO:0000256" key="1">
    <source>
        <dbReference type="SAM" id="MobiDB-lite"/>
    </source>
</evidence>
<accession>A0A0J0XJJ1</accession>
<dbReference type="PANTHER" id="PTHR28206">
    <property type="entry name" value="NUCLEOPORIN POM152"/>
    <property type="match status" value="1"/>
</dbReference>
<name>A0A0J0XJJ1_9TREE</name>
<dbReference type="InterPro" id="IPR056542">
    <property type="entry name" value="Ig-like_POM152_1st"/>
</dbReference>
<sequence length="1254" mass="138573">MSVSTPVKQGTPIKQAPPPPAQAQLAPVIPTSWLAPDEQRRLVLWTVGLVEVMKVWDAIAPHFTELPTAFSTATRVRGPWSAGIWTAVEVGAVLAIALLRIPNLSPEPRSLALMVPLFALWNIACWFLSDPAAFIPKVSMFGPVHLGEEGFFWGWIYMTRHLISPLVFGPPENISGVHKIRLLPYSTATLNPLSLTYCLPPGSREPTYIPVVFNNSAPYQVSFNVRSLETQESTMESVLADKMVVPPGWRSLRLEGDDDEEADAHHLQKMVKRNKALELERYHSVRPSEALSVIPPDLTASETLLFLVVRKPSVITLKQVVDRRGDQFNLAPHREAVVIECPSGGDFIHDEESKGGKLVLYKPKPKPLVRCIGQEEVVMFSARGVAPLKAMWKQWINDVPVDQGAVEGIEDTETILDAEKGHFRRDKVSKSHVVPLRVEHKKAGKSRVTLTSVVDALGNTYTPSGNASSVDFQILNRRSVSFDCPRPIQLLVGGTARLPIKADGPMEHPVEVSYRFIAPNGDQEVKSITVDSRNSDIVVDKPGSFVLLDVSGTCPGTILEPAKCSVQLVQQPTVDINVETIHECAVDVGLSVTFEFTGTPPFTVHWTEKRQGEKPTERRNVFNTPVGQLDLRPDREGKYTYTFDSLSDKRYEKIALKRAPFTQVVHPPASVEILSQRSLKYWACSPDEIAIDLAIKGNDPLLLTYRASWEGNSHNMTENVKSGSRRLTVPVPQQLDSRSGNVGTMTVTLVSIEDAKGCVKRLPSHQIDVDIDRQLPTVQFSRPQEVTVKEGEKVEVPLRLTGNGPWTVTYTLDGKRQRPASVRSSNSPLIFTEKGTYELVKVEDAHCAGEADGSLFSIAHKPRPTASLTASDLITSDGTVFKHKGFCADESDAVAVAFTGASPFALSYKYRFDGHHGKERTLYSAQNKGILHLETMPGHHVYEFGTISDSNYAKTHVKFSLEHEVHSRPSATFAKQNTHSLCRDAALLTNARIKMTGKAPFVLQLGVRRPASAEVVPHTVKVSGHEWKVELPELILSDVGRYEVSLLEMSDSSGCAYVFEDAAVLSTFVDVVETARVVPISHDVDVCVGDTLDFLLQGTAPWIVEYTWDRRTYAVTSSAARFSRSADAPGTFSITSIALKDRAGNAQCRRAVEGLERVIHPLPRARIQDGVDHLREGDLPAVFAVKFTGTPPFTFSYTRSETHGGRARVVETQTITDIWAYEYAISSSAPGDYFVTSVSDRFCRYPRLSRRDDL</sequence>
<feature type="domain" description="Nucleoporin POM152 Ig-like" evidence="4">
    <location>
        <begin position="479"/>
        <end position="564"/>
    </location>
</feature>
<dbReference type="GO" id="GO:0006999">
    <property type="term" value="P:nuclear pore organization"/>
    <property type="evidence" value="ECO:0007669"/>
    <property type="project" value="TreeGrafter"/>
</dbReference>
<dbReference type="Pfam" id="PF24097">
    <property type="entry name" value="TMD_POM152"/>
    <property type="match status" value="1"/>
</dbReference>
<feature type="domain" description="Nucleoporin POM152 immunoglobulin-like" evidence="2">
    <location>
        <begin position="887"/>
        <end position="968"/>
    </location>
</feature>
<protein>
    <recommendedName>
        <fullName evidence="9">Nucleoporin Pom152</fullName>
    </recommendedName>
</protein>
<feature type="domain" description="Nucleoporin POM152 immunoglobulin-like" evidence="2">
    <location>
        <begin position="570"/>
        <end position="670"/>
    </location>
</feature>
<dbReference type="InterPro" id="IPR056541">
    <property type="entry name" value="Ig-like_POM152"/>
</dbReference>
<evidence type="ECO:0000259" key="4">
    <source>
        <dbReference type="Pfam" id="PF24312"/>
    </source>
</evidence>
<dbReference type="GO" id="GO:0070762">
    <property type="term" value="C:nuclear pore transmembrane ring"/>
    <property type="evidence" value="ECO:0007669"/>
    <property type="project" value="TreeGrafter"/>
</dbReference>
<proteinExistence type="predicted"/>
<dbReference type="RefSeq" id="XP_018277739.1">
    <property type="nucleotide sequence ID" value="XM_018426789.1"/>
</dbReference>
<feature type="region of interest" description="Disordered" evidence="1">
    <location>
        <begin position="1"/>
        <end position="23"/>
    </location>
</feature>
<dbReference type="EMBL" id="KQ087221">
    <property type="protein sequence ID" value="KLT41248.1"/>
    <property type="molecule type" value="Genomic_DNA"/>
</dbReference>
<dbReference type="AlphaFoldDB" id="A0A0J0XJJ1"/>
<dbReference type="Pfam" id="PF24519">
    <property type="entry name" value="Ig-like_Pom152_1"/>
    <property type="match status" value="1"/>
</dbReference>
<dbReference type="GeneID" id="28987392"/>
<dbReference type="InterPro" id="IPR056540">
    <property type="entry name" value="TMD_POM152"/>
</dbReference>
<dbReference type="InterPro" id="IPR037701">
    <property type="entry name" value="Pom152"/>
</dbReference>
<dbReference type="STRING" id="879819.A0A0J0XJJ1"/>
<evidence type="ECO:0008006" key="9">
    <source>
        <dbReference type="Google" id="ProtNLM"/>
    </source>
</evidence>
<gene>
    <name evidence="7" type="ORF">CC85DRAFT_329236</name>
</gene>
<dbReference type="PANTHER" id="PTHR28206:SF1">
    <property type="entry name" value="NUCLEOPORIN POM152"/>
    <property type="match status" value="1"/>
</dbReference>
<keyword evidence="8" id="KW-1185">Reference proteome</keyword>
<feature type="domain" description="Nucleoporin POM152 N-terminal transmembrane" evidence="3">
    <location>
        <begin position="37"/>
        <end position="127"/>
    </location>
</feature>
<dbReference type="OrthoDB" id="5529162at2759"/>
<organism evidence="7 8">
    <name type="scientific">Cutaneotrichosporon oleaginosum</name>
    <dbReference type="NCBI Taxonomy" id="879819"/>
    <lineage>
        <taxon>Eukaryota</taxon>
        <taxon>Fungi</taxon>
        <taxon>Dikarya</taxon>
        <taxon>Basidiomycota</taxon>
        <taxon>Agaricomycotina</taxon>
        <taxon>Tremellomycetes</taxon>
        <taxon>Trichosporonales</taxon>
        <taxon>Trichosporonaceae</taxon>
        <taxon>Cutaneotrichosporon</taxon>
    </lineage>
</organism>
<evidence type="ECO:0000259" key="6">
    <source>
        <dbReference type="Pfam" id="PF24527"/>
    </source>
</evidence>
<evidence type="ECO:0000313" key="8">
    <source>
        <dbReference type="Proteomes" id="UP000053611"/>
    </source>
</evidence>
<reference evidence="7 8" key="1">
    <citation type="submission" date="2015-03" db="EMBL/GenBank/DDBJ databases">
        <title>Genomics and transcriptomics of the oil-accumulating basidiomycete yeast T. oleaginosus allow insights into substrate utilization and the diverse evolutionary trajectories of mating systems in fungi.</title>
        <authorList>
            <consortium name="DOE Joint Genome Institute"/>
            <person name="Kourist R."/>
            <person name="Kracht O."/>
            <person name="Bracharz F."/>
            <person name="Lipzen A."/>
            <person name="Nolan M."/>
            <person name="Ohm R."/>
            <person name="Grigoriev I."/>
            <person name="Sun S."/>
            <person name="Heitman J."/>
            <person name="Bruck T."/>
            <person name="Nowrousian M."/>
        </authorList>
    </citation>
    <scope>NUCLEOTIDE SEQUENCE [LARGE SCALE GENOMIC DNA]</scope>
    <source>
        <strain evidence="7 8">IBC0246</strain>
    </source>
</reference>
<feature type="domain" description="Nucleoporin POM152 Ig-like" evidence="4">
    <location>
        <begin position="776"/>
        <end position="851"/>
    </location>
</feature>
<feature type="domain" description="Nucleoporin POM152 first Ig-like" evidence="5">
    <location>
        <begin position="187"/>
        <end position="337"/>
    </location>
</feature>
<dbReference type="InterPro" id="IPR056543">
    <property type="entry name" value="Ig-like_POM152_9th"/>
</dbReference>
<dbReference type="Proteomes" id="UP000053611">
    <property type="component" value="Unassembled WGS sequence"/>
</dbReference>
<dbReference type="GO" id="GO:0017056">
    <property type="term" value="F:structural constituent of nuclear pore"/>
    <property type="evidence" value="ECO:0007669"/>
    <property type="project" value="InterPro"/>
</dbReference>
<dbReference type="InterPro" id="IPR056544">
    <property type="entry name" value="Ig_POM152"/>
</dbReference>
<evidence type="ECO:0000259" key="3">
    <source>
        <dbReference type="Pfam" id="PF24097"/>
    </source>
</evidence>
<feature type="domain" description="Nucleoporin POM152 ninth Ig-like" evidence="6">
    <location>
        <begin position="1077"/>
        <end position="1151"/>
    </location>
</feature>
<dbReference type="Pfam" id="PF24312">
    <property type="entry name" value="Ig-like_POM152"/>
    <property type="match status" value="2"/>
</dbReference>
<evidence type="ECO:0000259" key="5">
    <source>
        <dbReference type="Pfam" id="PF24519"/>
    </source>
</evidence>